<organism evidence="2 3">
    <name type="scientific">Macrosiphum euphorbiae</name>
    <name type="common">potato aphid</name>
    <dbReference type="NCBI Taxonomy" id="13131"/>
    <lineage>
        <taxon>Eukaryota</taxon>
        <taxon>Metazoa</taxon>
        <taxon>Ecdysozoa</taxon>
        <taxon>Arthropoda</taxon>
        <taxon>Hexapoda</taxon>
        <taxon>Insecta</taxon>
        <taxon>Pterygota</taxon>
        <taxon>Neoptera</taxon>
        <taxon>Paraneoptera</taxon>
        <taxon>Hemiptera</taxon>
        <taxon>Sternorrhyncha</taxon>
        <taxon>Aphidomorpha</taxon>
        <taxon>Aphidoidea</taxon>
        <taxon>Aphididae</taxon>
        <taxon>Macrosiphini</taxon>
        <taxon>Macrosiphum</taxon>
    </lineage>
</organism>
<evidence type="ECO:0000256" key="1">
    <source>
        <dbReference type="SAM" id="Phobius"/>
    </source>
</evidence>
<gene>
    <name evidence="2" type="ORF">MEUPH1_LOCUS3602</name>
</gene>
<feature type="transmembrane region" description="Helical" evidence="1">
    <location>
        <begin position="6"/>
        <end position="25"/>
    </location>
</feature>
<reference evidence="2 3" key="1">
    <citation type="submission" date="2023-01" db="EMBL/GenBank/DDBJ databases">
        <authorList>
            <person name="Whitehead M."/>
        </authorList>
    </citation>
    <scope>NUCLEOTIDE SEQUENCE [LARGE SCALE GENOMIC DNA]</scope>
</reference>
<comment type="caution">
    <text evidence="2">The sequence shown here is derived from an EMBL/GenBank/DDBJ whole genome shotgun (WGS) entry which is preliminary data.</text>
</comment>
<evidence type="ECO:0000313" key="2">
    <source>
        <dbReference type="EMBL" id="CAI6346725.1"/>
    </source>
</evidence>
<evidence type="ECO:0000313" key="3">
    <source>
        <dbReference type="Proteomes" id="UP001160148"/>
    </source>
</evidence>
<proteinExistence type="predicted"/>
<dbReference type="EMBL" id="CARXXK010000001">
    <property type="protein sequence ID" value="CAI6346725.1"/>
    <property type="molecule type" value="Genomic_DNA"/>
</dbReference>
<name>A0AAV0VSZ4_9HEMI</name>
<dbReference type="Proteomes" id="UP001160148">
    <property type="component" value="Unassembled WGS sequence"/>
</dbReference>
<keyword evidence="3" id="KW-1185">Reference proteome</keyword>
<keyword evidence="1" id="KW-0812">Transmembrane</keyword>
<protein>
    <submittedName>
        <fullName evidence="2">Uncharacterized protein</fullName>
    </submittedName>
</protein>
<keyword evidence="1" id="KW-0472">Membrane</keyword>
<dbReference type="AlphaFoldDB" id="A0AAV0VSZ4"/>
<keyword evidence="1" id="KW-1133">Transmembrane helix</keyword>
<accession>A0AAV0VSZ4</accession>
<sequence length="131" mass="15011">MFLLNAAAAVPLIGFFLLFDFLYLYSPIESMESGVIFKSCNACLISDCHVKDNRPCYTRWAADYNFTCFYCKPEFGNKQFFTEEDCLKGCTDESKHCVCDFYCYMCVAKEGFDKANFTGCLVDPNEQIDCK</sequence>